<dbReference type="InParanoid" id="A0A165FTH7"/>
<dbReference type="STRING" id="1328760.A0A165FTH7"/>
<evidence type="ECO:0000259" key="3">
    <source>
        <dbReference type="Pfam" id="PF01709"/>
    </source>
</evidence>
<evidence type="ECO:0000313" key="6">
    <source>
        <dbReference type="Proteomes" id="UP000076632"/>
    </source>
</evidence>
<dbReference type="InterPro" id="IPR049083">
    <property type="entry name" value="TACO1_YebC_N"/>
</dbReference>
<dbReference type="Pfam" id="PF01709">
    <property type="entry name" value="Transcrip_reg"/>
    <property type="match status" value="1"/>
</dbReference>
<proteinExistence type="inferred from homology"/>
<dbReference type="Pfam" id="PF20772">
    <property type="entry name" value="TACO1_YebC_N"/>
    <property type="match status" value="1"/>
</dbReference>
<dbReference type="InterPro" id="IPR017856">
    <property type="entry name" value="Integrase-like_N"/>
</dbReference>
<dbReference type="OMA" id="NFDIPDE"/>
<evidence type="ECO:0000256" key="1">
    <source>
        <dbReference type="ARBA" id="ARBA00004173"/>
    </source>
</evidence>
<gene>
    <name evidence="5" type="ORF">L228DRAFT_284404</name>
</gene>
<dbReference type="Gene3D" id="3.30.70.980">
    <property type="match status" value="2"/>
</dbReference>
<dbReference type="Gene3D" id="1.10.10.200">
    <property type="match status" value="1"/>
</dbReference>
<reference evidence="5 6" key="1">
    <citation type="journal article" date="2016" name="Fungal Biol.">
        <title>The genome of Xylona heveae provides a window into fungal endophytism.</title>
        <authorList>
            <person name="Gazis R."/>
            <person name="Kuo A."/>
            <person name="Riley R."/>
            <person name="LaButti K."/>
            <person name="Lipzen A."/>
            <person name="Lin J."/>
            <person name="Amirebrahimi M."/>
            <person name="Hesse C.N."/>
            <person name="Spatafora J.W."/>
            <person name="Henrissat B."/>
            <person name="Hainaut M."/>
            <person name="Grigoriev I.V."/>
            <person name="Hibbett D.S."/>
        </authorList>
    </citation>
    <scope>NUCLEOTIDE SEQUENCE [LARGE SCALE GENOMIC DNA]</scope>
    <source>
        <strain evidence="5 6">TC161</strain>
    </source>
</reference>
<dbReference type="InterPro" id="IPR026564">
    <property type="entry name" value="Transcrip_reg_TACO1-like_dom3"/>
</dbReference>
<feature type="domain" description="TACO1/YebC-like N-terminal" evidence="4">
    <location>
        <begin position="39"/>
        <end position="109"/>
    </location>
</feature>
<dbReference type="PANTHER" id="PTHR12532">
    <property type="entry name" value="TRANSLATIONAL ACTIVATOR OF CYTOCHROME C OXIDASE 1"/>
    <property type="match status" value="1"/>
</dbReference>
<dbReference type="GO" id="GO:0005739">
    <property type="term" value="C:mitochondrion"/>
    <property type="evidence" value="ECO:0007669"/>
    <property type="project" value="UniProtKB-SubCell"/>
</dbReference>
<organism evidence="5 6">
    <name type="scientific">Xylona heveae (strain CBS 132557 / TC161)</name>
    <dbReference type="NCBI Taxonomy" id="1328760"/>
    <lineage>
        <taxon>Eukaryota</taxon>
        <taxon>Fungi</taxon>
        <taxon>Dikarya</taxon>
        <taxon>Ascomycota</taxon>
        <taxon>Pezizomycotina</taxon>
        <taxon>Xylonomycetes</taxon>
        <taxon>Xylonales</taxon>
        <taxon>Xylonaceae</taxon>
        <taxon>Xylona</taxon>
    </lineage>
</organism>
<evidence type="ECO:0000259" key="4">
    <source>
        <dbReference type="Pfam" id="PF20772"/>
    </source>
</evidence>
<sequence length="276" mass="30376">MSIVSRTLLRTTRGQFFPRYVCRECRQFSTTVNLWSGHNKWSTIKHDKGKNDAKKNKQRTILAKEIAHASSLFGPDPNTNPRLALAIANAKRASFPKAGIEAAVARGQGISINGNALENLTLEAIFPPSIALVIECQTDSKARALQDLRLVVKDHGGTVTPTTYLFEKKGRVIFEKNDSIDSDAIFDEAVEAGATDVTEDSEGRIIVFTEPNQTKVIGDSLVKAKGLQLATSEIIWDPNEDTKVDIQDEDTIKALEAFIDEVQEVAGVQEVYMNMA</sequence>
<dbReference type="AlphaFoldDB" id="A0A165FTH7"/>
<comment type="similarity">
    <text evidence="2">Belongs to the TACO1 family.</text>
</comment>
<dbReference type="GeneID" id="28901357"/>
<dbReference type="SUPFAM" id="SSF75625">
    <property type="entry name" value="YebC-like"/>
    <property type="match status" value="1"/>
</dbReference>
<dbReference type="EMBL" id="KV407461">
    <property type="protein sequence ID" value="KZF21358.1"/>
    <property type="molecule type" value="Genomic_DNA"/>
</dbReference>
<evidence type="ECO:0000256" key="2">
    <source>
        <dbReference type="ARBA" id="ARBA00008724"/>
    </source>
</evidence>
<evidence type="ECO:0000313" key="5">
    <source>
        <dbReference type="EMBL" id="KZF21358.1"/>
    </source>
</evidence>
<dbReference type="InterPro" id="IPR029072">
    <property type="entry name" value="YebC-like"/>
</dbReference>
<feature type="domain" description="TACO1/YebC-like second and third" evidence="3">
    <location>
        <begin position="118"/>
        <end position="275"/>
    </location>
</feature>
<dbReference type="FunCoup" id="A0A165FTH7">
    <property type="interactions" value="305"/>
</dbReference>
<accession>A0A165FTH7</accession>
<dbReference type="OrthoDB" id="2017544at2759"/>
<dbReference type="PANTHER" id="PTHR12532:SF0">
    <property type="entry name" value="TRANSLATIONAL ACTIVATOR OF CYTOCHROME C OXIDASE 1"/>
    <property type="match status" value="1"/>
</dbReference>
<protein>
    <submittedName>
        <fullName evidence="5">DUF28 domain protein</fullName>
    </submittedName>
</protein>
<keyword evidence="6" id="KW-1185">Reference proteome</keyword>
<name>A0A165FTH7_XYLHT</name>
<dbReference type="Proteomes" id="UP000076632">
    <property type="component" value="Unassembled WGS sequence"/>
</dbReference>
<dbReference type="FunFam" id="1.10.10.200:FF:000002">
    <property type="entry name" value="Probable transcriptional regulatory protein CLM62_37755"/>
    <property type="match status" value="1"/>
</dbReference>
<comment type="subcellular location">
    <subcellularLocation>
        <location evidence="1">Mitochondrion</location>
    </subcellularLocation>
</comment>
<dbReference type="InterPro" id="IPR048300">
    <property type="entry name" value="TACO1_YebC-like_2nd/3rd_dom"/>
</dbReference>
<dbReference type="InterPro" id="IPR002876">
    <property type="entry name" value="Transcrip_reg_TACO1-like"/>
</dbReference>
<dbReference type="RefSeq" id="XP_018186913.1">
    <property type="nucleotide sequence ID" value="XM_018336220.1"/>
</dbReference>